<keyword evidence="1" id="KW-0812">Transmembrane</keyword>
<protein>
    <submittedName>
        <fullName evidence="2">Uncharacterized protein</fullName>
    </submittedName>
</protein>
<proteinExistence type="predicted"/>
<reference evidence="2 3" key="1">
    <citation type="submission" date="2020-07" db="EMBL/GenBank/DDBJ databases">
        <title>Draft genome and description of Microvirga mediterraneensis Marseille-Q2068 sp. nov.</title>
        <authorList>
            <person name="Boxberger M."/>
        </authorList>
    </citation>
    <scope>NUCLEOTIDE SEQUENCE [LARGE SCALE GENOMIC DNA]</scope>
    <source>
        <strain evidence="2 3">Marseille-Q2068</strain>
    </source>
</reference>
<feature type="transmembrane region" description="Helical" evidence="1">
    <location>
        <begin position="26"/>
        <end position="46"/>
    </location>
</feature>
<sequence length="47" mass="5168">MNKYEHIGNTEKNTMLRFILETTAEIASLAMFGSAVAIWALVLSPIA</sequence>
<organism evidence="2 3">
    <name type="scientific">Microvirga mediterraneensis</name>
    <dbReference type="NCBI Taxonomy" id="2754695"/>
    <lineage>
        <taxon>Bacteria</taxon>
        <taxon>Pseudomonadati</taxon>
        <taxon>Pseudomonadota</taxon>
        <taxon>Alphaproteobacteria</taxon>
        <taxon>Hyphomicrobiales</taxon>
        <taxon>Methylobacteriaceae</taxon>
        <taxon>Microvirga</taxon>
    </lineage>
</organism>
<keyword evidence="1" id="KW-1133">Transmembrane helix</keyword>
<evidence type="ECO:0000313" key="3">
    <source>
        <dbReference type="Proteomes" id="UP000572984"/>
    </source>
</evidence>
<dbReference type="Proteomes" id="UP000572984">
    <property type="component" value="Unassembled WGS sequence"/>
</dbReference>
<gene>
    <name evidence="2" type="ORF">H0S73_14275</name>
</gene>
<accession>A0A838BS79</accession>
<dbReference type="RefSeq" id="WP_181052777.1">
    <property type="nucleotide sequence ID" value="NZ_JACDXJ010000001.1"/>
</dbReference>
<dbReference type="EMBL" id="JACDXJ010000001">
    <property type="protein sequence ID" value="MBA1157296.1"/>
    <property type="molecule type" value="Genomic_DNA"/>
</dbReference>
<evidence type="ECO:0000313" key="2">
    <source>
        <dbReference type="EMBL" id="MBA1157296.1"/>
    </source>
</evidence>
<name>A0A838BS79_9HYPH</name>
<comment type="caution">
    <text evidence="2">The sequence shown here is derived from an EMBL/GenBank/DDBJ whole genome shotgun (WGS) entry which is preliminary data.</text>
</comment>
<evidence type="ECO:0000256" key="1">
    <source>
        <dbReference type="SAM" id="Phobius"/>
    </source>
</evidence>
<keyword evidence="1" id="KW-0472">Membrane</keyword>
<keyword evidence="3" id="KW-1185">Reference proteome</keyword>
<dbReference type="AlphaFoldDB" id="A0A838BS79"/>